<evidence type="ECO:0000313" key="4">
    <source>
        <dbReference type="RefSeq" id="XP_035696690.1"/>
    </source>
</evidence>
<dbReference type="Proteomes" id="UP000001554">
    <property type="component" value="Chromosome 14"/>
</dbReference>
<dbReference type="GeneID" id="118430087"/>
<dbReference type="InterPro" id="IPR052787">
    <property type="entry name" value="MAVS"/>
</dbReference>
<dbReference type="RefSeq" id="XP_035696690.1">
    <property type="nucleotide sequence ID" value="XM_035840797.1"/>
</dbReference>
<dbReference type="OrthoDB" id="10007323at2759"/>
<feature type="compositionally biased region" description="Polar residues" evidence="1">
    <location>
        <begin position="351"/>
        <end position="361"/>
    </location>
</feature>
<name>A0A9J7M9E4_BRAFL</name>
<dbReference type="InterPro" id="IPR057926">
    <property type="entry name" value="QRICH1_dom"/>
</dbReference>
<sequence>MPCKCSGLKVLGRVMGVHVTNQLWAVRVLNSWADKRNREASASSSNQDLKPVPTNWAAMTVEQLDHWLSQMVSEVRRDDGQYYPYNTLYLMLTGVNRYLRNDCDRKDVNILVKDNGRFPQLRQAMETQKKLSIERGIGQQEDRRRHNTELFPHGMEARLWESKVFSLEKDLSISYAVFYYTTKLFGVSSGEEHHSLVAEQFSLGCDSVGRFVAFNRLGKKSKTTKVYALPSDPFCPVLLYEVYLGYIPPTGPLYRRLQRDPEGRMYFGPPVGKNSLATYLNNIKRLGYSQGNLRPSSTGPYLTGPHLTGPHPTGPHPTGPQPTCSTAADFSLENSPLLDSGEVAKRHHSQSTDGSECSTEPSPKRIHTWNFDQTLSSYSPLNQS</sequence>
<keyword evidence="3" id="KW-1185">Reference proteome</keyword>
<dbReference type="KEGG" id="bfo:118430087"/>
<dbReference type="AlphaFoldDB" id="A0A9J7M9E4"/>
<feature type="region of interest" description="Disordered" evidence="1">
    <location>
        <begin position="290"/>
        <end position="384"/>
    </location>
</feature>
<dbReference type="Pfam" id="PF25561">
    <property type="entry name" value="QRICH1"/>
    <property type="match status" value="1"/>
</dbReference>
<organism evidence="3 4">
    <name type="scientific">Branchiostoma floridae</name>
    <name type="common">Florida lancelet</name>
    <name type="synonym">Amphioxus</name>
    <dbReference type="NCBI Taxonomy" id="7739"/>
    <lineage>
        <taxon>Eukaryota</taxon>
        <taxon>Metazoa</taxon>
        <taxon>Chordata</taxon>
        <taxon>Cephalochordata</taxon>
        <taxon>Leptocardii</taxon>
        <taxon>Amphioxiformes</taxon>
        <taxon>Branchiostomatidae</taxon>
        <taxon>Branchiostoma</taxon>
    </lineage>
</organism>
<protein>
    <submittedName>
        <fullName evidence="4">Uncharacterized protein LOC118430087</fullName>
    </submittedName>
</protein>
<gene>
    <name evidence="4" type="primary">LOC118430087</name>
</gene>
<reference evidence="4" key="2">
    <citation type="submission" date="2025-08" db="UniProtKB">
        <authorList>
            <consortium name="RefSeq"/>
        </authorList>
    </citation>
    <scope>IDENTIFICATION</scope>
    <source>
        <strain evidence="4">S238N-H82</strain>
        <tissue evidence="4">Testes</tissue>
    </source>
</reference>
<proteinExistence type="predicted"/>
<reference evidence="3" key="1">
    <citation type="journal article" date="2020" name="Nat. Ecol. Evol.">
        <title>Deeply conserved synteny resolves early events in vertebrate evolution.</title>
        <authorList>
            <person name="Simakov O."/>
            <person name="Marletaz F."/>
            <person name="Yue J.X."/>
            <person name="O'Connell B."/>
            <person name="Jenkins J."/>
            <person name="Brandt A."/>
            <person name="Calef R."/>
            <person name="Tung C.H."/>
            <person name="Huang T.K."/>
            <person name="Schmutz J."/>
            <person name="Satoh N."/>
            <person name="Yu J.K."/>
            <person name="Putnam N.H."/>
            <person name="Green R.E."/>
            <person name="Rokhsar D.S."/>
        </authorList>
    </citation>
    <scope>NUCLEOTIDE SEQUENCE [LARGE SCALE GENOMIC DNA]</scope>
    <source>
        <strain evidence="3">S238N-H82</strain>
    </source>
</reference>
<feature type="domain" description="QRICH1-like" evidence="2">
    <location>
        <begin position="22"/>
        <end position="106"/>
    </location>
</feature>
<evidence type="ECO:0000256" key="1">
    <source>
        <dbReference type="SAM" id="MobiDB-lite"/>
    </source>
</evidence>
<accession>A0A9J7M9E4</accession>
<dbReference type="PANTHER" id="PTHR21446">
    <property type="entry name" value="DUF3504 DOMAIN-CONTAINING PROTEIN"/>
    <property type="match status" value="1"/>
</dbReference>
<dbReference type="OMA" id="KWRANRR"/>
<feature type="compositionally biased region" description="Polar residues" evidence="1">
    <location>
        <begin position="370"/>
        <end position="384"/>
    </location>
</feature>
<evidence type="ECO:0000259" key="2">
    <source>
        <dbReference type="Pfam" id="PF25561"/>
    </source>
</evidence>
<feature type="compositionally biased region" description="Polar residues" evidence="1">
    <location>
        <begin position="324"/>
        <end position="334"/>
    </location>
</feature>
<feature type="compositionally biased region" description="Polar residues" evidence="1">
    <location>
        <begin position="290"/>
        <end position="300"/>
    </location>
</feature>
<evidence type="ECO:0000313" key="3">
    <source>
        <dbReference type="Proteomes" id="UP000001554"/>
    </source>
</evidence>
<dbReference type="PANTHER" id="PTHR21446:SF13">
    <property type="entry name" value="DUF3504 DOMAIN-CONTAINING PROTEIN"/>
    <property type="match status" value="1"/>
</dbReference>